<organism evidence="9 10">
    <name type="scientific">Vagococcus carniphilus</name>
    <dbReference type="NCBI Taxonomy" id="218144"/>
    <lineage>
        <taxon>Bacteria</taxon>
        <taxon>Bacillati</taxon>
        <taxon>Bacillota</taxon>
        <taxon>Bacilli</taxon>
        <taxon>Lactobacillales</taxon>
        <taxon>Enterococcaceae</taxon>
        <taxon>Vagococcus</taxon>
    </lineage>
</organism>
<evidence type="ECO:0000256" key="8">
    <source>
        <dbReference type="SAM" id="Phobius"/>
    </source>
</evidence>
<dbReference type="InterPro" id="IPR022357">
    <property type="entry name" value="MIP_CS"/>
</dbReference>
<dbReference type="PANTHER" id="PTHR43829:SF9">
    <property type="entry name" value="AQUAPORIN-9"/>
    <property type="match status" value="1"/>
</dbReference>
<keyword evidence="4 7" id="KW-0812">Transmembrane</keyword>
<name>A0A430AXC5_9ENTE</name>
<comment type="subcellular location">
    <subcellularLocation>
        <location evidence="1">Membrane</location>
        <topology evidence="1">Multi-pass membrane protein</topology>
    </subcellularLocation>
</comment>
<evidence type="ECO:0000256" key="4">
    <source>
        <dbReference type="ARBA" id="ARBA00022692"/>
    </source>
</evidence>
<feature type="transmembrane region" description="Helical" evidence="8">
    <location>
        <begin position="6"/>
        <end position="28"/>
    </location>
</feature>
<feature type="transmembrane region" description="Helical" evidence="8">
    <location>
        <begin position="136"/>
        <end position="156"/>
    </location>
</feature>
<dbReference type="GO" id="GO:0005886">
    <property type="term" value="C:plasma membrane"/>
    <property type="evidence" value="ECO:0007669"/>
    <property type="project" value="TreeGrafter"/>
</dbReference>
<dbReference type="Pfam" id="PF00230">
    <property type="entry name" value="MIP"/>
    <property type="match status" value="1"/>
</dbReference>
<reference evidence="9 10" key="1">
    <citation type="submission" date="2017-05" db="EMBL/GenBank/DDBJ databases">
        <title>Vagococcus spp. assemblies.</title>
        <authorList>
            <person name="Gulvik C.A."/>
        </authorList>
    </citation>
    <scope>NUCLEOTIDE SEQUENCE [LARGE SCALE GENOMIC DNA]</scope>
    <source>
        <strain evidence="9 10">SS1714</strain>
    </source>
</reference>
<keyword evidence="6 8" id="KW-0472">Membrane</keyword>
<feature type="transmembrane region" description="Helical" evidence="8">
    <location>
        <begin position="90"/>
        <end position="109"/>
    </location>
</feature>
<accession>A0A430AXC5</accession>
<feature type="transmembrane region" description="Helical" evidence="8">
    <location>
        <begin position="168"/>
        <end position="188"/>
    </location>
</feature>
<evidence type="ECO:0000256" key="1">
    <source>
        <dbReference type="ARBA" id="ARBA00004141"/>
    </source>
</evidence>
<dbReference type="PRINTS" id="PR00783">
    <property type="entry name" value="MINTRINSICP"/>
</dbReference>
<proteinExistence type="inferred from homology"/>
<dbReference type="EMBL" id="NGKB01000010">
    <property type="protein sequence ID" value="RSU12721.1"/>
    <property type="molecule type" value="Genomic_DNA"/>
</dbReference>
<dbReference type="InterPro" id="IPR050363">
    <property type="entry name" value="MIP/Aquaporin"/>
</dbReference>
<evidence type="ECO:0000256" key="7">
    <source>
        <dbReference type="RuleBase" id="RU000477"/>
    </source>
</evidence>
<comment type="caution">
    <text evidence="9">The sequence shown here is derived from an EMBL/GenBank/DDBJ whole genome shotgun (WGS) entry which is preliminary data.</text>
</comment>
<dbReference type="InterPro" id="IPR023271">
    <property type="entry name" value="Aquaporin-like"/>
</dbReference>
<dbReference type="PANTHER" id="PTHR43829">
    <property type="entry name" value="AQUAPORIN OR AQUAGLYCEROPORIN RELATED"/>
    <property type="match status" value="1"/>
</dbReference>
<evidence type="ECO:0000313" key="10">
    <source>
        <dbReference type="Proteomes" id="UP000288028"/>
    </source>
</evidence>
<dbReference type="Gene3D" id="1.20.1080.10">
    <property type="entry name" value="Glycerol uptake facilitator protein"/>
    <property type="match status" value="1"/>
</dbReference>
<evidence type="ECO:0000256" key="5">
    <source>
        <dbReference type="ARBA" id="ARBA00022989"/>
    </source>
</evidence>
<sequence length="237" mass="25220">MENPILGEFIGTAVLTFFGTGVGCSINLKKTLAKAVGSNWVVVAFGWGVAVMLGVYTAEFFGAPGHLNPALTIAFALGGLFEWGDVAPYVIAQLAGALLGAIITSIHYWPHFRETKQDEGNTVGVFATGPAIEDKTFNLISEVIATFAFTFTLLFLPVDFAPALKPLVLAFLLVAISFSFGSTTGYAINPARDLGPRLAYTLMPIPNKGKGNWSYAWVPTIGPIIGAIIAVIIFNLF</sequence>
<protein>
    <submittedName>
        <fullName evidence="9">Aquaporin</fullName>
    </submittedName>
</protein>
<keyword evidence="10" id="KW-1185">Reference proteome</keyword>
<dbReference type="GeneID" id="95580149"/>
<evidence type="ECO:0000256" key="2">
    <source>
        <dbReference type="ARBA" id="ARBA00006175"/>
    </source>
</evidence>
<comment type="similarity">
    <text evidence="2 7">Belongs to the MIP/aquaporin (TC 1.A.8) family.</text>
</comment>
<dbReference type="SUPFAM" id="SSF81338">
    <property type="entry name" value="Aquaporin-like"/>
    <property type="match status" value="1"/>
</dbReference>
<dbReference type="PROSITE" id="PS00221">
    <property type="entry name" value="MIP"/>
    <property type="match status" value="1"/>
</dbReference>
<dbReference type="Proteomes" id="UP000288028">
    <property type="component" value="Unassembled WGS sequence"/>
</dbReference>
<dbReference type="AlphaFoldDB" id="A0A430AXC5"/>
<evidence type="ECO:0000256" key="6">
    <source>
        <dbReference type="ARBA" id="ARBA00023136"/>
    </source>
</evidence>
<dbReference type="GO" id="GO:0015254">
    <property type="term" value="F:glycerol channel activity"/>
    <property type="evidence" value="ECO:0007669"/>
    <property type="project" value="TreeGrafter"/>
</dbReference>
<evidence type="ECO:0000256" key="3">
    <source>
        <dbReference type="ARBA" id="ARBA00022448"/>
    </source>
</evidence>
<keyword evidence="5 8" id="KW-1133">Transmembrane helix</keyword>
<feature type="transmembrane region" description="Helical" evidence="8">
    <location>
        <begin position="216"/>
        <end position="236"/>
    </location>
</feature>
<dbReference type="InterPro" id="IPR000425">
    <property type="entry name" value="MIP"/>
</dbReference>
<evidence type="ECO:0000313" key="9">
    <source>
        <dbReference type="EMBL" id="RSU12721.1"/>
    </source>
</evidence>
<dbReference type="OrthoDB" id="9807293at2"/>
<gene>
    <name evidence="9" type="ORF">CBF28_10360</name>
</gene>
<feature type="transmembrane region" description="Helical" evidence="8">
    <location>
        <begin position="40"/>
        <end position="61"/>
    </location>
</feature>
<keyword evidence="3 7" id="KW-0813">Transport</keyword>
<dbReference type="RefSeq" id="WP_126794970.1">
    <property type="nucleotide sequence ID" value="NZ_CP060720.1"/>
</dbReference>